<feature type="transmembrane region" description="Helical" evidence="6">
    <location>
        <begin position="102"/>
        <end position="120"/>
    </location>
</feature>
<feature type="transmembrane region" description="Helical" evidence="6">
    <location>
        <begin position="271"/>
        <end position="293"/>
    </location>
</feature>
<sequence length="479" mass="53642">MVQVQSKLIPIVVTCSEFAHPWTSSCLEAIAGCYLCALVESFRLYTTVYLLALLMKRKIPTKQDLKRTIGGILQSTAFLSGTGFGYSFFLCTLRRLLGNYNILTISAMPAFLASVFAILIERPSRRLLLCLYVSNVATETVWNMAVSRKMVHPVKHGSVTIFSICMAILLMYYKKGLHKNKDGTDDSMFSVLRFVVGPYEEKNYVARSTCSDTFYREHTNDPDSSGGGSWRTTTPNTTYHIVTRALRLYRKLIQKIKCLDRHIACPHPFSCIYYITQGAGTMFGVGLSIQLILNTVLNFKRLFTSPKAAVNTILFRKKNLSLALFLGGFSGIFRGICCLLRRSTGTDSPYHAIPAALLAGISFKKYPDTTVALYVMWKMAQITYNLGIDRGVLPQVPGFTMFLYCLSTAILFHAALLEPANLRLSYWKFLHTISAGRITCMNRVPLDKWGLETTKQLRAVLKGTNTDPIVKYYGGFGCS</sequence>
<protein>
    <recommendedName>
        <fullName evidence="7">Transmembrane protein 135 N-terminal domain-containing protein</fullName>
    </recommendedName>
</protein>
<dbReference type="Proteomes" id="UP001353858">
    <property type="component" value="Unassembled WGS sequence"/>
</dbReference>
<evidence type="ECO:0000256" key="1">
    <source>
        <dbReference type="ARBA" id="ARBA00004127"/>
    </source>
</evidence>
<dbReference type="EMBL" id="JARPUR010000007">
    <property type="protein sequence ID" value="KAK4873385.1"/>
    <property type="molecule type" value="Genomic_DNA"/>
</dbReference>
<dbReference type="InterPro" id="IPR031926">
    <property type="entry name" value="TMEM135_N"/>
</dbReference>
<dbReference type="InterPro" id="IPR026749">
    <property type="entry name" value="Tmem135"/>
</dbReference>
<evidence type="ECO:0000256" key="6">
    <source>
        <dbReference type="SAM" id="Phobius"/>
    </source>
</evidence>
<proteinExistence type="inferred from homology"/>
<dbReference type="GO" id="GO:0012505">
    <property type="term" value="C:endomembrane system"/>
    <property type="evidence" value="ECO:0007669"/>
    <property type="project" value="UniProtKB-SubCell"/>
</dbReference>
<comment type="caution">
    <text evidence="8">The sequence shown here is derived from an EMBL/GenBank/DDBJ whole genome shotgun (WGS) entry which is preliminary data.</text>
</comment>
<feature type="transmembrane region" description="Helical" evidence="6">
    <location>
        <begin position="29"/>
        <end position="55"/>
    </location>
</feature>
<keyword evidence="9" id="KW-1185">Reference proteome</keyword>
<dbReference type="AlphaFoldDB" id="A0AAN7NVL2"/>
<organism evidence="8 9">
    <name type="scientific">Aquatica leii</name>
    <dbReference type="NCBI Taxonomy" id="1421715"/>
    <lineage>
        <taxon>Eukaryota</taxon>
        <taxon>Metazoa</taxon>
        <taxon>Ecdysozoa</taxon>
        <taxon>Arthropoda</taxon>
        <taxon>Hexapoda</taxon>
        <taxon>Insecta</taxon>
        <taxon>Pterygota</taxon>
        <taxon>Neoptera</taxon>
        <taxon>Endopterygota</taxon>
        <taxon>Coleoptera</taxon>
        <taxon>Polyphaga</taxon>
        <taxon>Elateriformia</taxon>
        <taxon>Elateroidea</taxon>
        <taxon>Lampyridae</taxon>
        <taxon>Luciolinae</taxon>
        <taxon>Aquatica</taxon>
    </lineage>
</organism>
<keyword evidence="5 6" id="KW-0472">Membrane</keyword>
<evidence type="ECO:0000256" key="3">
    <source>
        <dbReference type="ARBA" id="ARBA00022692"/>
    </source>
</evidence>
<accession>A0AAN7NVL2</accession>
<comment type="subcellular location">
    <subcellularLocation>
        <location evidence="1">Endomembrane system</location>
        <topology evidence="1">Multi-pass membrane protein</topology>
    </subcellularLocation>
</comment>
<dbReference type="PANTHER" id="PTHR12459">
    <property type="entry name" value="TRANSMEMBRANE PROTEIN 135-RELATED"/>
    <property type="match status" value="1"/>
</dbReference>
<evidence type="ECO:0000259" key="7">
    <source>
        <dbReference type="Pfam" id="PF15982"/>
    </source>
</evidence>
<name>A0AAN7NVL2_9COLE</name>
<dbReference type="Pfam" id="PF15982">
    <property type="entry name" value="TMEM135_C_rich"/>
    <property type="match status" value="1"/>
</dbReference>
<keyword evidence="4 6" id="KW-1133">Transmembrane helix</keyword>
<evidence type="ECO:0000256" key="5">
    <source>
        <dbReference type="ARBA" id="ARBA00023136"/>
    </source>
</evidence>
<dbReference type="PANTHER" id="PTHR12459:SF15">
    <property type="entry name" value="TRANSMEMBRANE PROTEIN 135"/>
    <property type="match status" value="1"/>
</dbReference>
<evidence type="ECO:0000313" key="9">
    <source>
        <dbReference type="Proteomes" id="UP001353858"/>
    </source>
</evidence>
<feature type="domain" description="Transmembrane protein 135 N-terminal" evidence="7">
    <location>
        <begin position="14"/>
        <end position="146"/>
    </location>
</feature>
<evidence type="ECO:0000256" key="4">
    <source>
        <dbReference type="ARBA" id="ARBA00022989"/>
    </source>
</evidence>
<comment type="similarity">
    <text evidence="2">Belongs to the TMEM135 family.</text>
</comment>
<feature type="transmembrane region" description="Helical" evidence="6">
    <location>
        <begin position="157"/>
        <end position="173"/>
    </location>
</feature>
<evidence type="ECO:0000313" key="8">
    <source>
        <dbReference type="EMBL" id="KAK4873385.1"/>
    </source>
</evidence>
<keyword evidence="3 6" id="KW-0812">Transmembrane</keyword>
<feature type="transmembrane region" description="Helical" evidence="6">
    <location>
        <begin position="76"/>
        <end position="96"/>
    </location>
</feature>
<evidence type="ECO:0000256" key="2">
    <source>
        <dbReference type="ARBA" id="ARBA00008924"/>
    </source>
</evidence>
<gene>
    <name evidence="8" type="ORF">RN001_015414</name>
</gene>
<reference evidence="9" key="1">
    <citation type="submission" date="2023-01" db="EMBL/GenBank/DDBJ databases">
        <title>Key to firefly adult light organ development and bioluminescence: homeobox transcription factors regulate luciferase expression and transportation to peroxisome.</title>
        <authorList>
            <person name="Fu X."/>
        </authorList>
    </citation>
    <scope>NUCLEOTIDE SEQUENCE [LARGE SCALE GENOMIC DNA]</scope>
</reference>